<dbReference type="NCBIfam" id="TIGR01488">
    <property type="entry name" value="HAD-SF-IB"/>
    <property type="match status" value="1"/>
</dbReference>
<reference evidence="4 5" key="1">
    <citation type="journal article" date="2014" name="Antonie Van Leeuwenhoek">
        <title>Hyphomonas beringensis sp. nov. and Hyphomonas chukchiensis sp. nov., isolated from surface seawater of the Bering Sea and Chukchi Sea.</title>
        <authorList>
            <person name="Li C."/>
            <person name="Lai Q."/>
            <person name="Li G."/>
            <person name="Dong C."/>
            <person name="Wang J."/>
            <person name="Liao Y."/>
            <person name="Shao Z."/>
        </authorList>
    </citation>
    <scope>NUCLEOTIDE SEQUENCE [LARGE SCALE GENOMIC DNA]</scope>
    <source>
        <strain evidence="4 5">PS728</strain>
    </source>
</reference>
<dbReference type="NCBIfam" id="TIGR01490">
    <property type="entry name" value="HAD-SF-IB-hyp1"/>
    <property type="match status" value="1"/>
</dbReference>
<gene>
    <name evidence="4" type="ORF">HPO_05867</name>
</gene>
<dbReference type="STRING" id="1280954.HPO_05867"/>
<keyword evidence="1" id="KW-0479">Metal-binding</keyword>
<dbReference type="OrthoDB" id="7739434at2"/>
<organism evidence="4 5">
    <name type="scientific">Hyphomonas polymorpha PS728</name>
    <dbReference type="NCBI Taxonomy" id="1280954"/>
    <lineage>
        <taxon>Bacteria</taxon>
        <taxon>Pseudomonadati</taxon>
        <taxon>Pseudomonadota</taxon>
        <taxon>Alphaproteobacteria</taxon>
        <taxon>Hyphomonadales</taxon>
        <taxon>Hyphomonadaceae</taxon>
        <taxon>Hyphomonas</taxon>
    </lineage>
</organism>
<dbReference type="InterPro" id="IPR006385">
    <property type="entry name" value="HAD_hydro_SerB1"/>
</dbReference>
<dbReference type="PANTHER" id="PTHR43344:SF13">
    <property type="entry name" value="PHOSPHATASE RV3661-RELATED"/>
    <property type="match status" value="1"/>
</dbReference>
<dbReference type="RefSeq" id="WP_051612343.1">
    <property type="nucleotide sequence ID" value="NZ_ARYM01000005.1"/>
</dbReference>
<dbReference type="GO" id="GO:0016787">
    <property type="term" value="F:hydrolase activity"/>
    <property type="evidence" value="ECO:0007669"/>
    <property type="project" value="UniProtKB-KW"/>
</dbReference>
<sequence length="229" mass="25086">MPTIAIFDLDKTITRAPTWTRFLIFVNRKRPAFLLHLARILVQAAGYKLGLVSRDSVKVVSLRSLSHLSREELEAAATAFIVREVHSGLRPGAVEAIRWHAARGDRLIIATASVDLVADELARALGFHEVIATRLDWSAEGEAPAPRLSGANCYGAEKLKRIEAHGIERVSFAYSDHVSDLDMLLNSDHGIAVNPSSGLRKAAREMNLTIADLNLPEIGFLSEEVSTSK</sequence>
<keyword evidence="3" id="KW-0460">Magnesium</keyword>
<dbReference type="PANTHER" id="PTHR43344">
    <property type="entry name" value="PHOSPHOSERINE PHOSPHATASE"/>
    <property type="match status" value="1"/>
</dbReference>
<dbReference type="AlphaFoldDB" id="A0A062VGE5"/>
<dbReference type="Proteomes" id="UP000027100">
    <property type="component" value="Unassembled WGS sequence"/>
</dbReference>
<evidence type="ECO:0000256" key="1">
    <source>
        <dbReference type="ARBA" id="ARBA00022723"/>
    </source>
</evidence>
<keyword evidence="2 4" id="KW-0378">Hydrolase</keyword>
<accession>A0A062VGE5</accession>
<comment type="caution">
    <text evidence="4">The sequence shown here is derived from an EMBL/GenBank/DDBJ whole genome shotgun (WGS) entry which is preliminary data.</text>
</comment>
<name>A0A062VGE5_9PROT</name>
<dbReference type="Gene3D" id="3.40.50.1000">
    <property type="entry name" value="HAD superfamily/HAD-like"/>
    <property type="match status" value="1"/>
</dbReference>
<dbReference type="eggNOG" id="COG0560">
    <property type="taxonomic scope" value="Bacteria"/>
</dbReference>
<dbReference type="Gene3D" id="1.20.1440.100">
    <property type="entry name" value="SG protein - dephosphorylation function"/>
    <property type="match status" value="1"/>
</dbReference>
<evidence type="ECO:0000256" key="2">
    <source>
        <dbReference type="ARBA" id="ARBA00022801"/>
    </source>
</evidence>
<evidence type="ECO:0000313" key="4">
    <source>
        <dbReference type="EMBL" id="KCZ99439.1"/>
    </source>
</evidence>
<dbReference type="GO" id="GO:0046872">
    <property type="term" value="F:metal ion binding"/>
    <property type="evidence" value="ECO:0007669"/>
    <property type="project" value="UniProtKB-KW"/>
</dbReference>
<dbReference type="InterPro" id="IPR036412">
    <property type="entry name" value="HAD-like_sf"/>
</dbReference>
<dbReference type="PATRIC" id="fig|1280954.3.peg.1198"/>
<proteinExistence type="predicted"/>
<evidence type="ECO:0000256" key="3">
    <source>
        <dbReference type="ARBA" id="ARBA00022842"/>
    </source>
</evidence>
<protein>
    <submittedName>
        <fullName evidence="4">HAD family hydrolase</fullName>
    </submittedName>
</protein>
<keyword evidence="5" id="KW-1185">Reference proteome</keyword>
<dbReference type="Pfam" id="PF12710">
    <property type="entry name" value="HAD"/>
    <property type="match status" value="1"/>
</dbReference>
<dbReference type="InterPro" id="IPR023214">
    <property type="entry name" value="HAD_sf"/>
</dbReference>
<dbReference type="SUPFAM" id="SSF56784">
    <property type="entry name" value="HAD-like"/>
    <property type="match status" value="1"/>
</dbReference>
<evidence type="ECO:0000313" key="5">
    <source>
        <dbReference type="Proteomes" id="UP000027100"/>
    </source>
</evidence>
<dbReference type="EMBL" id="ARYM01000005">
    <property type="protein sequence ID" value="KCZ99439.1"/>
    <property type="molecule type" value="Genomic_DNA"/>
</dbReference>
<dbReference type="InterPro" id="IPR050582">
    <property type="entry name" value="HAD-like_SerB"/>
</dbReference>